<feature type="compositionally biased region" description="Basic and acidic residues" evidence="1">
    <location>
        <begin position="15"/>
        <end position="27"/>
    </location>
</feature>
<evidence type="ECO:0000313" key="3">
    <source>
        <dbReference type="Proteomes" id="UP000275846"/>
    </source>
</evidence>
<gene>
    <name evidence="2" type="ORF">SSLN_LOCUS6466</name>
</gene>
<dbReference type="WBParaSite" id="SSLN_0000667201-mRNA-1">
    <property type="protein sequence ID" value="SSLN_0000667201-mRNA-1"/>
    <property type="gene ID" value="SSLN_0000667201"/>
</dbReference>
<keyword evidence="3" id="KW-1185">Reference proteome</keyword>
<evidence type="ECO:0000256" key="1">
    <source>
        <dbReference type="SAM" id="MobiDB-lite"/>
    </source>
</evidence>
<name>A0A183SQG8_SCHSO</name>
<evidence type="ECO:0000313" key="2">
    <source>
        <dbReference type="EMBL" id="VDL92851.1"/>
    </source>
</evidence>
<dbReference type="Proteomes" id="UP000275846">
    <property type="component" value="Unassembled WGS sequence"/>
</dbReference>
<sequence>MITDTVLPPPLPCADHGDEHHLPHSHDYLPPPSSNITAAPSTSDGDPALTCPNCDRTFTSHIGLGLSLAN</sequence>
<accession>A0A183SQG8</accession>
<feature type="compositionally biased region" description="Polar residues" evidence="1">
    <location>
        <begin position="34"/>
        <end position="44"/>
    </location>
</feature>
<proteinExistence type="predicted"/>
<feature type="region of interest" description="Disordered" evidence="1">
    <location>
        <begin position="1"/>
        <end position="48"/>
    </location>
</feature>
<reference evidence="2 3" key="2">
    <citation type="submission" date="2018-11" db="EMBL/GenBank/DDBJ databases">
        <authorList>
            <consortium name="Pathogen Informatics"/>
        </authorList>
    </citation>
    <scope>NUCLEOTIDE SEQUENCE [LARGE SCALE GENOMIC DNA]</scope>
    <source>
        <strain evidence="2 3">NST_G2</strain>
    </source>
</reference>
<evidence type="ECO:0000313" key="4">
    <source>
        <dbReference type="WBParaSite" id="SSLN_0000667201-mRNA-1"/>
    </source>
</evidence>
<protein>
    <submittedName>
        <fullName evidence="4">C2H2-type domain-containing protein</fullName>
    </submittedName>
</protein>
<reference evidence="4" key="1">
    <citation type="submission" date="2016-06" db="UniProtKB">
        <authorList>
            <consortium name="WormBaseParasite"/>
        </authorList>
    </citation>
    <scope>IDENTIFICATION</scope>
</reference>
<dbReference type="AlphaFoldDB" id="A0A183SQG8"/>
<dbReference type="OrthoDB" id="6319425at2759"/>
<dbReference type="EMBL" id="UYSU01033702">
    <property type="protein sequence ID" value="VDL92851.1"/>
    <property type="molecule type" value="Genomic_DNA"/>
</dbReference>
<organism evidence="4">
    <name type="scientific">Schistocephalus solidus</name>
    <name type="common">Tapeworm</name>
    <dbReference type="NCBI Taxonomy" id="70667"/>
    <lineage>
        <taxon>Eukaryota</taxon>
        <taxon>Metazoa</taxon>
        <taxon>Spiralia</taxon>
        <taxon>Lophotrochozoa</taxon>
        <taxon>Platyhelminthes</taxon>
        <taxon>Cestoda</taxon>
        <taxon>Eucestoda</taxon>
        <taxon>Diphyllobothriidea</taxon>
        <taxon>Diphyllobothriidae</taxon>
        <taxon>Schistocephalus</taxon>
    </lineage>
</organism>